<reference evidence="7" key="2">
    <citation type="journal article" date="2020" name="Antonie Van Leeuwenhoek">
        <title>Labilibaculum antarcticum sp. nov., a novel facultative anaerobic, psychrotorelant bacterium isolated from marine sediment of Antarctica.</title>
        <authorList>
            <person name="Watanabe M."/>
            <person name="Kojima H."/>
            <person name="Fukui M."/>
        </authorList>
    </citation>
    <scope>NUCLEOTIDE SEQUENCE [LARGE SCALE GENOMIC DNA]</scope>
    <source>
        <strain evidence="7">SPP2</strain>
    </source>
</reference>
<dbReference type="Gene3D" id="2.60.40.10">
    <property type="entry name" value="Immunoglobulins"/>
    <property type="match status" value="1"/>
</dbReference>
<keyword evidence="4" id="KW-0472">Membrane</keyword>
<keyword evidence="4" id="KW-0812">Transmembrane</keyword>
<keyword evidence="3" id="KW-0597">Phosphoprotein</keyword>
<dbReference type="RefSeq" id="WP_162845491.1">
    <property type="nucleotide sequence ID" value="NZ_AP018042.1"/>
</dbReference>
<dbReference type="Gene3D" id="1.10.287.130">
    <property type="match status" value="1"/>
</dbReference>
<dbReference type="PANTHER" id="PTHR43547">
    <property type="entry name" value="TWO-COMPONENT HISTIDINE KINASE"/>
    <property type="match status" value="1"/>
</dbReference>
<dbReference type="EC" id="2.7.13.3" evidence="2"/>
<dbReference type="KEGG" id="mbas:ALGA_3733"/>
<evidence type="ECO:0000259" key="5">
    <source>
        <dbReference type="PROSITE" id="PS50109"/>
    </source>
</evidence>
<dbReference type="InterPro" id="IPR011123">
    <property type="entry name" value="Y_Y_Y"/>
</dbReference>
<dbReference type="InterPro" id="IPR003594">
    <property type="entry name" value="HATPase_dom"/>
</dbReference>
<evidence type="ECO:0000256" key="2">
    <source>
        <dbReference type="ARBA" id="ARBA00012438"/>
    </source>
</evidence>
<dbReference type="Gene3D" id="3.30.565.10">
    <property type="entry name" value="Histidine kinase-like ATPase, C-terminal domain"/>
    <property type="match status" value="1"/>
</dbReference>
<dbReference type="PROSITE" id="PS50109">
    <property type="entry name" value="HIS_KIN"/>
    <property type="match status" value="1"/>
</dbReference>
<feature type="transmembrane region" description="Helical" evidence="4">
    <location>
        <begin position="848"/>
        <end position="869"/>
    </location>
</feature>
<dbReference type="InterPro" id="IPR003661">
    <property type="entry name" value="HisK_dim/P_dom"/>
</dbReference>
<dbReference type="InterPro" id="IPR005467">
    <property type="entry name" value="His_kinase_dom"/>
</dbReference>
<dbReference type="Gene3D" id="2.130.10.10">
    <property type="entry name" value="YVTN repeat-like/Quinoprotein amine dehydrogenase"/>
    <property type="match status" value="3"/>
</dbReference>
<reference evidence="6 7" key="1">
    <citation type="journal article" date="2018" name="Mar. Genomics">
        <title>Complete genome sequence of Marinifilaceae bacterium strain SPP2, isolated from the Antarctic marine sediment.</title>
        <authorList>
            <person name="Watanabe M."/>
            <person name="Kojima H."/>
            <person name="Fukui M."/>
        </authorList>
    </citation>
    <scope>NUCLEOTIDE SEQUENCE [LARGE SCALE GENOMIC DNA]</scope>
    <source>
        <strain evidence="6 7">SPP2</strain>
    </source>
</reference>
<dbReference type="EMBL" id="AP018042">
    <property type="protein sequence ID" value="BAX82025.1"/>
    <property type="molecule type" value="Genomic_DNA"/>
</dbReference>
<evidence type="ECO:0000256" key="1">
    <source>
        <dbReference type="ARBA" id="ARBA00000085"/>
    </source>
</evidence>
<dbReference type="InterPro" id="IPR011110">
    <property type="entry name" value="Reg_prop"/>
</dbReference>
<dbReference type="CDD" id="cd00075">
    <property type="entry name" value="HATPase"/>
    <property type="match status" value="1"/>
</dbReference>
<organism evidence="6 7">
    <name type="scientific">Labilibaculum antarcticum</name>
    <dbReference type="NCBI Taxonomy" id="1717717"/>
    <lineage>
        <taxon>Bacteria</taxon>
        <taxon>Pseudomonadati</taxon>
        <taxon>Bacteroidota</taxon>
        <taxon>Bacteroidia</taxon>
        <taxon>Marinilabiliales</taxon>
        <taxon>Marinifilaceae</taxon>
        <taxon>Labilibaculum</taxon>
    </lineage>
</organism>
<keyword evidence="4" id="KW-1133">Transmembrane helix</keyword>
<proteinExistence type="predicted"/>
<dbReference type="Pfam" id="PF00512">
    <property type="entry name" value="HisKA"/>
    <property type="match status" value="1"/>
</dbReference>
<dbReference type="Proteomes" id="UP000218267">
    <property type="component" value="Chromosome"/>
</dbReference>
<dbReference type="InterPro" id="IPR013783">
    <property type="entry name" value="Ig-like_fold"/>
</dbReference>
<dbReference type="InterPro" id="IPR036097">
    <property type="entry name" value="HisK_dim/P_sf"/>
</dbReference>
<dbReference type="SUPFAM" id="SSF47384">
    <property type="entry name" value="Homodimeric domain of signal transducing histidine kinase"/>
    <property type="match status" value="1"/>
</dbReference>
<protein>
    <recommendedName>
        <fullName evidence="2">histidine kinase</fullName>
        <ecNumber evidence="2">2.7.13.3</ecNumber>
    </recommendedName>
</protein>
<evidence type="ECO:0000256" key="3">
    <source>
        <dbReference type="ARBA" id="ARBA00022553"/>
    </source>
</evidence>
<dbReference type="CDD" id="cd00082">
    <property type="entry name" value="HisKA"/>
    <property type="match status" value="1"/>
</dbReference>
<dbReference type="GO" id="GO:0000155">
    <property type="term" value="F:phosphorelay sensor kinase activity"/>
    <property type="evidence" value="ECO:0007669"/>
    <property type="project" value="InterPro"/>
</dbReference>
<dbReference type="SUPFAM" id="SSF55874">
    <property type="entry name" value="ATPase domain of HSP90 chaperone/DNA topoisomerase II/histidine kinase"/>
    <property type="match status" value="1"/>
</dbReference>
<accession>A0A1Y1CNT9</accession>
<dbReference type="InterPro" id="IPR036890">
    <property type="entry name" value="HATPase_C_sf"/>
</dbReference>
<comment type="catalytic activity">
    <reaction evidence="1">
        <text>ATP + protein L-histidine = ADP + protein N-phospho-L-histidine.</text>
        <dbReference type="EC" id="2.7.13.3"/>
    </reaction>
</comment>
<dbReference type="InterPro" id="IPR004358">
    <property type="entry name" value="Sig_transdc_His_kin-like_C"/>
</dbReference>
<dbReference type="Pfam" id="PF02518">
    <property type="entry name" value="HATPase_c"/>
    <property type="match status" value="1"/>
</dbReference>
<evidence type="ECO:0000313" key="6">
    <source>
        <dbReference type="EMBL" id="BAX82025.1"/>
    </source>
</evidence>
<dbReference type="SMART" id="SM00388">
    <property type="entry name" value="HisKA"/>
    <property type="match status" value="1"/>
</dbReference>
<sequence>MTRSKLILLFVGLFCTLTLFSQQNNIRFKRITINEGLSLSSVYCIFQDSKGFMWFGTEDGLNRYDGKNFTIYRSDPENSNSISNKWIEQVLEDRSGNLWFGSRGGLTQFNPVSEIFTQYRGIEPNNQLSNDTITHLYEDQNNRLWVGSLKGITCINTKQGTIEKHNYPKGLDSKINCFLADTKNFWIGTKLGLFHYDSEKKSFKEIELPKSDSKWNVTSLASADNYLWVGTSNGLLSISRDSLTENAQLFLNGLHIENLLPDRINSLWIVTNKALFKTDNSSKIFHKAVKSFEVTNSLSISTNKPILKSSNEEIWFGTFGSGIYRINPVSNQTSHDTNNSADPQSLSENSINCIYEDRNGIIWIGTFGAGISIYNPQSHKFELFKNNPLSENSLASNFVWSTWEDHNGDLWIGTNNKGISKYIVKRDSFVHYDVRKSVNDPYSAIRKVFEDRKNNIWIGTDGEGLFKLNPFTGNKTQYKHISNDSTSLCDNSVRVIFEDSEGIIWVGTRGGLNRYHDKTNKFTQYKHIDGDTKSLSHNFIYSSIYEDSKGLLWIGTYGGGVNIYDKKNNTFKSYQYYDNTKNGLSDNVVFSVYEDEDGIFWLGTNTKLNRFDSQTGLFSHFGIEEGLPNNVVYGVLPDAFGNLWLSTNNGIAKFSTQDYSVKNFTVDDGLQSKEFNGGAYHKGKSGKLYFGGVYGLNVIDPNLKFIEERSYNIVLTKLEIHGQEVLVDNSNAENFNNQIQYSKESDSYYLKKSIAYTDSIELEYDQRFFSIEFSSLSSYSSDKINYTYRLQGLEKKWVNSGNRNYVSYSNLSPGEYVLQVKAQNQDGQWNKHSKELFIEIFPPFYMTWWFVFIEIIMGTIITIFVYRFLLNAKTNRLLTQQNEKIKCQNLQLKELNATKDKFFRIISHDLKNPFTSLLSISEMIHENFDSVEDQEKRTGIRKVHESVKHIYTLLENLLTWSKSQTDKIDFKAEIFNLTDLVEQSICLYTASAEKKEIKIILLNSEKNIAFADQNMCSLIVRNLINNAIKFSEPKSQIEVDIQDKNEFLEVQIIDHGIGIASENLDKLFRIDLKFKSTGTAGEKGTGLGLLLCKEFAETNGGKIWVESTIGEGSIFYLHIPQSK</sequence>
<dbReference type="InterPro" id="IPR015943">
    <property type="entry name" value="WD40/YVTN_repeat-like_dom_sf"/>
</dbReference>
<dbReference type="SMART" id="SM00387">
    <property type="entry name" value="HATPase_c"/>
    <property type="match status" value="1"/>
</dbReference>
<dbReference type="FunFam" id="2.60.40.10:FF:000791">
    <property type="entry name" value="Two-component system sensor histidine kinase/response regulator"/>
    <property type="match status" value="1"/>
</dbReference>
<gene>
    <name evidence="6" type="ORF">ALGA_3733</name>
</gene>
<dbReference type="PANTHER" id="PTHR43547:SF2">
    <property type="entry name" value="HYBRID SIGNAL TRANSDUCTION HISTIDINE KINASE C"/>
    <property type="match status" value="1"/>
</dbReference>
<evidence type="ECO:0000313" key="7">
    <source>
        <dbReference type="Proteomes" id="UP000218267"/>
    </source>
</evidence>
<feature type="domain" description="Histidine kinase" evidence="5">
    <location>
        <begin position="905"/>
        <end position="1123"/>
    </location>
</feature>
<dbReference type="SUPFAM" id="SSF63829">
    <property type="entry name" value="Calcium-dependent phosphotriesterase"/>
    <property type="match status" value="4"/>
</dbReference>
<name>A0A1Y1CNT9_9BACT</name>
<dbReference type="Pfam" id="PF07495">
    <property type="entry name" value="Y_Y_Y"/>
    <property type="match status" value="1"/>
</dbReference>
<evidence type="ECO:0000256" key="4">
    <source>
        <dbReference type="SAM" id="Phobius"/>
    </source>
</evidence>
<dbReference type="PRINTS" id="PR00344">
    <property type="entry name" value="BCTRLSENSOR"/>
</dbReference>
<dbReference type="Pfam" id="PF07494">
    <property type="entry name" value="Reg_prop"/>
    <property type="match status" value="7"/>
</dbReference>
<keyword evidence="7" id="KW-1185">Reference proteome</keyword>
<dbReference type="AlphaFoldDB" id="A0A1Y1CNT9"/>